<dbReference type="EMBL" id="MU970322">
    <property type="protein sequence ID" value="KAK9318768.1"/>
    <property type="molecule type" value="Genomic_DNA"/>
</dbReference>
<accession>A0ACC3TCC8</accession>
<dbReference type="Proteomes" id="UP001489719">
    <property type="component" value="Unassembled WGS sequence"/>
</dbReference>
<name>A0ACC3TCC8_9ASCO</name>
<reference evidence="2" key="1">
    <citation type="journal article" date="2024" name="Front. Bioeng. Biotechnol.">
        <title>Genome-scale model development and genomic sequencing of the oleaginous clade Lipomyces.</title>
        <authorList>
            <person name="Czajka J.J."/>
            <person name="Han Y."/>
            <person name="Kim J."/>
            <person name="Mondo S.J."/>
            <person name="Hofstad B.A."/>
            <person name="Robles A."/>
            <person name="Haridas S."/>
            <person name="Riley R."/>
            <person name="LaButti K."/>
            <person name="Pangilinan J."/>
            <person name="Andreopoulos W."/>
            <person name="Lipzen A."/>
            <person name="Yan J."/>
            <person name="Wang M."/>
            <person name="Ng V."/>
            <person name="Grigoriev I.V."/>
            <person name="Spatafora J.W."/>
            <person name="Magnuson J.K."/>
            <person name="Baker S.E."/>
            <person name="Pomraning K.R."/>
        </authorList>
    </citation>
    <scope>NUCLEOTIDE SEQUENCE [LARGE SCALE GENOMIC DNA]</scope>
    <source>
        <strain evidence="2">CBS 10300</strain>
    </source>
</reference>
<feature type="non-terminal residue" evidence="1">
    <location>
        <position position="1"/>
    </location>
</feature>
<gene>
    <name evidence="1" type="ORF">V1517DRAFT_267400</name>
</gene>
<organism evidence="1 2">
    <name type="scientific">Lipomyces orientalis</name>
    <dbReference type="NCBI Taxonomy" id="1233043"/>
    <lineage>
        <taxon>Eukaryota</taxon>
        <taxon>Fungi</taxon>
        <taxon>Dikarya</taxon>
        <taxon>Ascomycota</taxon>
        <taxon>Saccharomycotina</taxon>
        <taxon>Lipomycetes</taxon>
        <taxon>Lipomycetales</taxon>
        <taxon>Lipomycetaceae</taxon>
        <taxon>Lipomyces</taxon>
    </lineage>
</organism>
<sequence>SYVNSVHNQRNIYCHARGLIVLGSYNKTTSLTGMERFIIHLLPARLEKLFCATLF</sequence>
<proteinExistence type="predicted"/>
<evidence type="ECO:0000313" key="1">
    <source>
        <dbReference type="EMBL" id="KAK9318768.1"/>
    </source>
</evidence>
<comment type="caution">
    <text evidence="1">The sequence shown here is derived from an EMBL/GenBank/DDBJ whole genome shotgun (WGS) entry which is preliminary data.</text>
</comment>
<protein>
    <submittedName>
        <fullName evidence="1">Uncharacterized protein</fullName>
    </submittedName>
</protein>
<keyword evidence="2" id="KW-1185">Reference proteome</keyword>
<evidence type="ECO:0000313" key="2">
    <source>
        <dbReference type="Proteomes" id="UP001489719"/>
    </source>
</evidence>